<dbReference type="EMBL" id="CP096658">
    <property type="protein sequence ID" value="UPW01101.1"/>
    <property type="molecule type" value="Genomic_DNA"/>
</dbReference>
<dbReference type="GeneID" id="72188813"/>
<proteinExistence type="predicted"/>
<evidence type="ECO:0000256" key="1">
    <source>
        <dbReference type="SAM" id="Phobius"/>
    </source>
</evidence>
<dbReference type="Proteomes" id="UP000830434">
    <property type="component" value="Chromosome"/>
</dbReference>
<protein>
    <submittedName>
        <fullName evidence="2">DUF6069 family protein</fullName>
    </submittedName>
</protein>
<sequence length="128" mass="12954">MFSLAVALSVLANAVVLTAALALDVAPGLRTVAWPPVLFLTVVGAVGAVVAYWALSRFSDAPDRQFTLLAAVVLVLSFVPDLVLLSVDPAATVAGVAVLMVMHVTVAAACVGALTRRAATSGTPTPTD</sequence>
<dbReference type="InterPro" id="IPR045713">
    <property type="entry name" value="DUF6069"/>
</dbReference>
<gene>
    <name evidence="2" type="ORF">M0R88_03120</name>
</gene>
<evidence type="ECO:0000313" key="3">
    <source>
        <dbReference type="Proteomes" id="UP000830434"/>
    </source>
</evidence>
<keyword evidence="3" id="KW-1185">Reference proteome</keyword>
<feature type="transmembrane region" description="Helical" evidence="1">
    <location>
        <begin position="32"/>
        <end position="54"/>
    </location>
</feature>
<name>A0A8U0IKE9_9EURY</name>
<feature type="transmembrane region" description="Helical" evidence="1">
    <location>
        <begin position="93"/>
        <end position="114"/>
    </location>
</feature>
<dbReference type="RefSeq" id="WP_248655507.1">
    <property type="nucleotide sequence ID" value="NZ_CP096658.1"/>
</dbReference>
<dbReference type="AlphaFoldDB" id="A0A8U0IKE9"/>
<dbReference type="Pfam" id="PF19545">
    <property type="entry name" value="DUF6069"/>
    <property type="match status" value="1"/>
</dbReference>
<evidence type="ECO:0000313" key="2">
    <source>
        <dbReference type="EMBL" id="UPW01101.1"/>
    </source>
</evidence>
<keyword evidence="1" id="KW-1133">Transmembrane helix</keyword>
<accession>A0A8U0IKE9</accession>
<dbReference type="KEGG" id="haxz:M0R88_03120"/>
<organism evidence="2 3">
    <name type="scientific">Halorussus gelatinilyticus</name>
    <dbReference type="NCBI Taxonomy" id="2937524"/>
    <lineage>
        <taxon>Archaea</taxon>
        <taxon>Methanobacteriati</taxon>
        <taxon>Methanobacteriota</taxon>
        <taxon>Stenosarchaea group</taxon>
        <taxon>Halobacteria</taxon>
        <taxon>Halobacteriales</taxon>
        <taxon>Haladaptataceae</taxon>
        <taxon>Halorussus</taxon>
    </lineage>
</organism>
<reference evidence="2" key="1">
    <citation type="submission" date="2022-04" db="EMBL/GenBank/DDBJ databases">
        <title>Diverse halophilic archaea isolated from saline environments.</title>
        <authorList>
            <person name="Cui H.-L."/>
        </authorList>
    </citation>
    <scope>NUCLEOTIDE SEQUENCE</scope>
    <source>
        <strain evidence="2">XZYJT40</strain>
    </source>
</reference>
<feature type="transmembrane region" description="Helical" evidence="1">
    <location>
        <begin position="66"/>
        <end position="87"/>
    </location>
</feature>
<keyword evidence="1" id="KW-0472">Membrane</keyword>
<keyword evidence="1" id="KW-0812">Transmembrane</keyword>